<dbReference type="CDD" id="cd04496">
    <property type="entry name" value="SSB_OBF"/>
    <property type="match status" value="1"/>
</dbReference>
<dbReference type="NCBIfam" id="TIGR00621">
    <property type="entry name" value="ssb"/>
    <property type="match status" value="1"/>
</dbReference>
<protein>
    <submittedName>
        <fullName evidence="3">Uncharacterized protein</fullName>
    </submittedName>
</protein>
<accession>A0A8S1GQM7</accession>
<dbReference type="Proteomes" id="UP000835052">
    <property type="component" value="Unassembled WGS sequence"/>
</dbReference>
<evidence type="ECO:0000313" key="4">
    <source>
        <dbReference type="Proteomes" id="UP000835052"/>
    </source>
</evidence>
<dbReference type="OrthoDB" id="1078367at2759"/>
<dbReference type="GO" id="GO:0006260">
    <property type="term" value="P:DNA replication"/>
    <property type="evidence" value="ECO:0007669"/>
    <property type="project" value="InterPro"/>
</dbReference>
<dbReference type="SUPFAM" id="SSF50249">
    <property type="entry name" value="Nucleic acid-binding proteins"/>
    <property type="match status" value="1"/>
</dbReference>
<evidence type="ECO:0000313" key="3">
    <source>
        <dbReference type="EMBL" id="CAD6185716.1"/>
    </source>
</evidence>
<dbReference type="InterPro" id="IPR000424">
    <property type="entry name" value="Primosome_PriB/ssb"/>
</dbReference>
<dbReference type="Gene3D" id="2.40.50.140">
    <property type="entry name" value="Nucleic acid-binding proteins"/>
    <property type="match status" value="1"/>
</dbReference>
<dbReference type="Pfam" id="PF00436">
    <property type="entry name" value="SSB"/>
    <property type="match status" value="1"/>
</dbReference>
<dbReference type="InterPro" id="IPR012340">
    <property type="entry name" value="NA-bd_OB-fold"/>
</dbReference>
<proteinExistence type="predicted"/>
<dbReference type="InterPro" id="IPR011344">
    <property type="entry name" value="ssDNA-bd"/>
</dbReference>
<comment type="caution">
    <text evidence="3">The sequence shown here is derived from an EMBL/GenBank/DDBJ whole genome shotgun (WGS) entry which is preliminary data.</text>
</comment>
<dbReference type="GO" id="GO:0003697">
    <property type="term" value="F:single-stranded DNA binding"/>
    <property type="evidence" value="ECO:0007669"/>
    <property type="project" value="InterPro"/>
</dbReference>
<dbReference type="PROSITE" id="PS50935">
    <property type="entry name" value="SSB"/>
    <property type="match status" value="1"/>
</dbReference>
<organism evidence="3 4">
    <name type="scientific">Caenorhabditis auriculariae</name>
    <dbReference type="NCBI Taxonomy" id="2777116"/>
    <lineage>
        <taxon>Eukaryota</taxon>
        <taxon>Metazoa</taxon>
        <taxon>Ecdysozoa</taxon>
        <taxon>Nematoda</taxon>
        <taxon>Chromadorea</taxon>
        <taxon>Rhabditida</taxon>
        <taxon>Rhabditina</taxon>
        <taxon>Rhabditomorpha</taxon>
        <taxon>Rhabditoidea</taxon>
        <taxon>Rhabditidae</taxon>
        <taxon>Peloderinae</taxon>
        <taxon>Caenorhabditis</taxon>
    </lineage>
</organism>
<evidence type="ECO:0000256" key="2">
    <source>
        <dbReference type="PROSITE-ProRule" id="PRU00252"/>
    </source>
</evidence>
<dbReference type="EMBL" id="CAJGYM010000003">
    <property type="protein sequence ID" value="CAD6185716.1"/>
    <property type="molecule type" value="Genomic_DNA"/>
</dbReference>
<keyword evidence="1 2" id="KW-0238">DNA-binding</keyword>
<evidence type="ECO:0000256" key="1">
    <source>
        <dbReference type="ARBA" id="ARBA00023125"/>
    </source>
</evidence>
<gene>
    <name evidence="3" type="ORF">CAUJ_LOCUS1635</name>
</gene>
<sequence length="170" mass="19133">MLRAISTVSRSSIRSIAISAQSSAEAPSKHEVDELFADKSRSSQQNQPRRRHAFSTNKVELVGGVALDPVLRQTKNNRPYLLMNVITNHSLKNTDGSYFEETERHAVTYFGPQAENLSKIIRKGNRVMVLGRLHYSGGKLEESGNRTPRNTFIRADTIQQLAKPQNQDEQ</sequence>
<name>A0A8S1GQM7_9PELO</name>
<reference evidence="3" key="1">
    <citation type="submission" date="2020-10" db="EMBL/GenBank/DDBJ databases">
        <authorList>
            <person name="Kikuchi T."/>
        </authorList>
    </citation>
    <scope>NUCLEOTIDE SEQUENCE</scope>
    <source>
        <strain evidence="3">NKZ352</strain>
    </source>
</reference>
<keyword evidence="4" id="KW-1185">Reference proteome</keyword>
<dbReference type="AlphaFoldDB" id="A0A8S1GQM7"/>